<evidence type="ECO:0000313" key="3">
    <source>
        <dbReference type="Proteomes" id="UP000286746"/>
    </source>
</evidence>
<organism evidence="2 3">
    <name type="scientific">Streptomyces paromomycinus</name>
    <name type="common">Streptomyces rimosus subsp. paromomycinus</name>
    <dbReference type="NCBI Taxonomy" id="92743"/>
    <lineage>
        <taxon>Bacteria</taxon>
        <taxon>Bacillati</taxon>
        <taxon>Actinomycetota</taxon>
        <taxon>Actinomycetes</taxon>
        <taxon>Kitasatosporales</taxon>
        <taxon>Streptomycetaceae</taxon>
        <taxon>Streptomyces</taxon>
    </lineage>
</organism>
<gene>
    <name evidence="2" type="ORF">GKJPGBOP_04850</name>
</gene>
<name>A0A401W766_STREY</name>
<dbReference type="Pfam" id="PF19054">
    <property type="entry name" value="DUF5753"/>
    <property type="match status" value="1"/>
</dbReference>
<accession>A0A401W766</accession>
<dbReference type="EMBL" id="BHZD01000001">
    <property type="protein sequence ID" value="GCD45129.1"/>
    <property type="molecule type" value="Genomic_DNA"/>
</dbReference>
<protein>
    <submittedName>
        <fullName evidence="2">Transcriptional regulator</fullName>
    </submittedName>
</protein>
<feature type="domain" description="DUF5753" evidence="1">
    <location>
        <begin position="26"/>
        <end position="200"/>
    </location>
</feature>
<dbReference type="InterPro" id="IPR043917">
    <property type="entry name" value="DUF5753"/>
</dbReference>
<evidence type="ECO:0000259" key="1">
    <source>
        <dbReference type="Pfam" id="PF19054"/>
    </source>
</evidence>
<reference evidence="2 3" key="1">
    <citation type="submission" date="2018-11" db="EMBL/GenBank/DDBJ databases">
        <title>Whole genome sequence of Streptomyces paromomycinus NBRC 15454(T).</title>
        <authorList>
            <person name="Komaki H."/>
            <person name="Tamura T."/>
        </authorList>
    </citation>
    <scope>NUCLEOTIDE SEQUENCE [LARGE SCALE GENOMIC DNA]</scope>
    <source>
        <strain evidence="2 3">NBRC 15454</strain>
    </source>
</reference>
<evidence type="ECO:0000313" key="2">
    <source>
        <dbReference type="EMBL" id="GCD45129.1"/>
    </source>
</evidence>
<dbReference type="Proteomes" id="UP000286746">
    <property type="component" value="Unassembled WGS sequence"/>
</dbReference>
<proteinExistence type="predicted"/>
<sequence length="206" mass="23651">MCRAHGLLRAAEEFLDPEKFALYSLEYMQYEADAIALGFYQALLIPGLLQTERYARELIGDRWPPLDEETVEQRVAFRMARQALLDMESRTFSFVIHENVLRDAVIDKEDHREQLRHLVAVGERRNVLLQVLLKGGGPHPGIQGPFVTLETEEHGRFAYEEGQMMGVLYSEPDKVSIVFQRYARLLQQALSAEESARFIKGLAEEL</sequence>
<dbReference type="AlphaFoldDB" id="A0A401W766"/>
<comment type="caution">
    <text evidence="2">The sequence shown here is derived from an EMBL/GenBank/DDBJ whole genome shotgun (WGS) entry which is preliminary data.</text>
</comment>
<keyword evidence="3" id="KW-1185">Reference proteome</keyword>